<gene>
    <name evidence="2" type="ordered locus">Sthe_3184</name>
</gene>
<dbReference type="EMBL" id="CP001824">
    <property type="protein sequence ID" value="ACZ40584.1"/>
    <property type="molecule type" value="Genomic_DNA"/>
</dbReference>
<dbReference type="Proteomes" id="UP000002027">
    <property type="component" value="Chromosome 2"/>
</dbReference>
<reference evidence="2 3" key="2">
    <citation type="journal article" date="2010" name="Stand. Genomic Sci.">
        <title>Complete genome sequence of Desulfohalobium retbaense type strain (HR(100)).</title>
        <authorList>
            <person name="Spring S."/>
            <person name="Nolan M."/>
            <person name="Lapidus A."/>
            <person name="Glavina Del Rio T."/>
            <person name="Copeland A."/>
            <person name="Tice H."/>
            <person name="Cheng J.F."/>
            <person name="Lucas S."/>
            <person name="Land M."/>
            <person name="Chen F."/>
            <person name="Bruce D."/>
            <person name="Goodwin L."/>
            <person name="Pitluck S."/>
            <person name="Ivanova N."/>
            <person name="Mavromatis K."/>
            <person name="Mikhailova N."/>
            <person name="Pati A."/>
            <person name="Chen A."/>
            <person name="Palaniappan K."/>
            <person name="Hauser L."/>
            <person name="Chang Y.J."/>
            <person name="Jeffries C.D."/>
            <person name="Munk C."/>
            <person name="Kiss H."/>
            <person name="Chain P."/>
            <person name="Han C."/>
            <person name="Brettin T."/>
            <person name="Detter J.C."/>
            <person name="Schuler E."/>
            <person name="Goker M."/>
            <person name="Rohde M."/>
            <person name="Bristow J."/>
            <person name="Eisen J.A."/>
            <person name="Markowitz V."/>
            <person name="Hugenholtz P."/>
            <person name="Kyrpides N.C."/>
            <person name="Klenk H.P."/>
        </authorList>
    </citation>
    <scope>NUCLEOTIDE SEQUENCE [LARGE SCALE GENOMIC DNA]</scope>
    <source>
        <strain evidence="3">ATCC 49802 / DSM 20745 / S 6022</strain>
    </source>
</reference>
<dbReference type="KEGG" id="sti:Sthe_3184"/>
<keyword evidence="3" id="KW-1185">Reference proteome</keyword>
<accession>D1C9U1</accession>
<dbReference type="RefSeq" id="WP_012873619.1">
    <property type="nucleotide sequence ID" value="NC_013524.1"/>
</dbReference>
<proteinExistence type="predicted"/>
<protein>
    <submittedName>
        <fullName evidence="2">Uncharacterized protein</fullName>
    </submittedName>
</protein>
<keyword evidence="1" id="KW-0812">Transmembrane</keyword>
<keyword evidence="1" id="KW-1133">Transmembrane helix</keyword>
<evidence type="ECO:0000313" key="2">
    <source>
        <dbReference type="EMBL" id="ACZ40584.1"/>
    </source>
</evidence>
<dbReference type="InParanoid" id="D1C9U1"/>
<feature type="transmembrane region" description="Helical" evidence="1">
    <location>
        <begin position="143"/>
        <end position="163"/>
    </location>
</feature>
<dbReference type="AlphaFoldDB" id="D1C9U1"/>
<feature type="transmembrane region" description="Helical" evidence="1">
    <location>
        <begin position="20"/>
        <end position="37"/>
    </location>
</feature>
<evidence type="ECO:0000256" key="1">
    <source>
        <dbReference type="SAM" id="Phobius"/>
    </source>
</evidence>
<reference evidence="3" key="1">
    <citation type="submission" date="2009-11" db="EMBL/GenBank/DDBJ databases">
        <title>The complete chromosome 2 of Sphaerobacter thermophilus DSM 20745.</title>
        <authorList>
            <person name="Lucas S."/>
            <person name="Copeland A."/>
            <person name="Lapidus A."/>
            <person name="Glavina del Rio T."/>
            <person name="Dalin E."/>
            <person name="Tice H."/>
            <person name="Bruce D."/>
            <person name="Goodwin L."/>
            <person name="Pitluck S."/>
            <person name="Kyrpides N."/>
            <person name="Mavromatis K."/>
            <person name="Ivanova N."/>
            <person name="Mikhailova N."/>
            <person name="LaButti K.M."/>
            <person name="Clum A."/>
            <person name="Sun H.I."/>
            <person name="Brettin T."/>
            <person name="Detter J.C."/>
            <person name="Han C."/>
            <person name="Larimer F."/>
            <person name="Land M."/>
            <person name="Hauser L."/>
            <person name="Markowitz V."/>
            <person name="Cheng J.F."/>
            <person name="Hugenholtz P."/>
            <person name="Woyke T."/>
            <person name="Wu D."/>
            <person name="Steenblock K."/>
            <person name="Schneider S."/>
            <person name="Pukall R."/>
            <person name="Goeker M."/>
            <person name="Klenk H.P."/>
            <person name="Eisen J.A."/>
        </authorList>
    </citation>
    <scope>NUCLEOTIDE SEQUENCE [LARGE SCALE GENOMIC DNA]</scope>
    <source>
        <strain evidence="3">ATCC 49802 / DSM 20745 / S 6022</strain>
    </source>
</reference>
<dbReference type="eggNOG" id="ENOG5033K0A">
    <property type="taxonomic scope" value="Bacteria"/>
</dbReference>
<evidence type="ECO:0000313" key="3">
    <source>
        <dbReference type="Proteomes" id="UP000002027"/>
    </source>
</evidence>
<dbReference type="HOGENOM" id="CLU_1665691_0_0_0"/>
<keyword evidence="1" id="KW-0472">Membrane</keyword>
<sequence>MDAATLRPGRVRSAESERQWSWLVVGAIALMLTYFAITNHVDLAPWNNLEAAGPQLASTLSGVIPFSIIALGFALRIPLLMLVGTVYSYVWLLLQIRQWWIPYLFGSTPLHRAFDWYTAHGYDQTVRFLPVIEGRPVPDAQHVVLELLSLLVVIVTTVAYVRLRRERYS</sequence>
<feature type="transmembrane region" description="Helical" evidence="1">
    <location>
        <begin position="57"/>
        <end position="75"/>
    </location>
</feature>
<name>D1C9U1_SPHTD</name>
<dbReference type="STRING" id="479434.Sthe_3184"/>
<organism evidence="2 3">
    <name type="scientific">Sphaerobacter thermophilus (strain ATCC 49802 / DSM 20745 / KCCM 41009 / NCIMB 13125 / S 6022)</name>
    <dbReference type="NCBI Taxonomy" id="479434"/>
    <lineage>
        <taxon>Bacteria</taxon>
        <taxon>Pseudomonadati</taxon>
        <taxon>Thermomicrobiota</taxon>
        <taxon>Thermomicrobia</taxon>
        <taxon>Sphaerobacterales</taxon>
        <taxon>Sphaerobacterineae</taxon>
        <taxon>Sphaerobacteraceae</taxon>
        <taxon>Sphaerobacter</taxon>
    </lineage>
</organism>
<feature type="transmembrane region" description="Helical" evidence="1">
    <location>
        <begin position="82"/>
        <end position="101"/>
    </location>
</feature>
<dbReference type="OrthoDB" id="3539735at2"/>